<evidence type="ECO:0000256" key="1">
    <source>
        <dbReference type="ARBA" id="ARBA00006068"/>
    </source>
</evidence>
<dbReference type="AlphaFoldDB" id="A0A2Z3YW00"/>
<gene>
    <name evidence="6" type="primary">lytR</name>
    <name evidence="6" type="ORF">Csp1_07740</name>
</gene>
<dbReference type="EMBL" id="CP024988">
    <property type="protein sequence ID" value="AWT25583.1"/>
    <property type="molecule type" value="Genomic_DNA"/>
</dbReference>
<sequence length="628" mass="64622">MSESDRPSRPSGSQGGRGRHARPDDRTPRRIREAPGETSATPATPGTPGTPRLPRSSRRGTPRRAGDRTGDRAAVPASVGAAASSPADRPRRARRRAAGTAKRSSGPHDHRQLGSTPVKVVLSVLAVILLVGGGYAYSAVGRLSGNLATTGGLDLGNQADGATDILLVGIDSRTDAKGNPLSQDEIDMLRAGEEETTSTDTMILIRIPNDGSSATAVSLPRDTYVNGGEELGNVKLNSVYGSTKFYREQELTEKAAAAGETPDEARISSEAVQAGREALVSSIANLTGISVDHYAEVGLLGFVLLTDAVGGVDVCLNNPVDEPLSGAKFPAGRQTLDGRDALSFVRQRHDLPRGDLDRITRQQAYLASLANKILSARTLSDPGQLGKLNDAVSRSVTIDSGWDIMGLATQMQNLSGGNVTFQTIPVTSIDGTGDYGESVVTVNPDQVHAFFRTLLGDDGSGATETSAAPEEEIPDYDPAESTVSVLNAGNVDGLATRVGDLVAGAGFTVGEVGNHTETGVSESQVNVADASDPAARDLARKLGGLEVVEDASLAPGQISVTLSGTYDGPGDTADDTRTLSGSDGPGTTGTTGGTTSSEDAVGTPGTTDGTTDRQAPISAGTDGPMCVN</sequence>
<feature type="region of interest" description="Disordered" evidence="2">
    <location>
        <begin position="559"/>
        <end position="628"/>
    </location>
</feature>
<keyword evidence="7" id="KW-1185">Reference proteome</keyword>
<name>A0A2Z3YW00_9CORY</name>
<evidence type="ECO:0000259" key="4">
    <source>
        <dbReference type="Pfam" id="PF03816"/>
    </source>
</evidence>
<dbReference type="RefSeq" id="WP_110481111.1">
    <property type="nucleotide sequence ID" value="NZ_CP024988.1"/>
</dbReference>
<dbReference type="NCBIfam" id="TIGR00350">
    <property type="entry name" value="lytR_cpsA_psr"/>
    <property type="match status" value="1"/>
</dbReference>
<accession>A0A2Z3YW00</accession>
<dbReference type="Gene3D" id="3.30.70.2390">
    <property type="match status" value="1"/>
</dbReference>
<feature type="compositionally biased region" description="Low complexity" evidence="2">
    <location>
        <begin position="36"/>
        <end position="50"/>
    </location>
</feature>
<feature type="compositionally biased region" description="Gly residues" evidence="2">
    <location>
        <begin position="583"/>
        <end position="592"/>
    </location>
</feature>
<keyword evidence="3" id="KW-0472">Membrane</keyword>
<dbReference type="InterPro" id="IPR050922">
    <property type="entry name" value="LytR/CpsA/Psr_CW_biosynth"/>
</dbReference>
<dbReference type="PANTHER" id="PTHR33392">
    <property type="entry name" value="POLYISOPRENYL-TEICHOIC ACID--PEPTIDOGLYCAN TEICHOIC ACID TRANSFERASE TAGU"/>
    <property type="match status" value="1"/>
</dbReference>
<dbReference type="Proteomes" id="UP000247696">
    <property type="component" value="Chromosome"/>
</dbReference>
<evidence type="ECO:0000259" key="5">
    <source>
        <dbReference type="Pfam" id="PF13399"/>
    </source>
</evidence>
<evidence type="ECO:0000313" key="6">
    <source>
        <dbReference type="EMBL" id="AWT25583.1"/>
    </source>
</evidence>
<feature type="compositionally biased region" description="Low complexity" evidence="2">
    <location>
        <begin position="72"/>
        <end position="87"/>
    </location>
</feature>
<dbReference type="InterPro" id="IPR004474">
    <property type="entry name" value="LytR_CpsA_psr"/>
</dbReference>
<dbReference type="Gene3D" id="3.40.630.190">
    <property type="entry name" value="LCP protein"/>
    <property type="match status" value="1"/>
</dbReference>
<keyword evidence="3" id="KW-0812">Transmembrane</keyword>
<keyword evidence="3" id="KW-1133">Transmembrane helix</keyword>
<feature type="domain" description="LytR/CpsA/Psr regulator C-terminal" evidence="5">
    <location>
        <begin position="482"/>
        <end position="565"/>
    </location>
</feature>
<dbReference type="Pfam" id="PF03816">
    <property type="entry name" value="LytR_cpsA_psr"/>
    <property type="match status" value="1"/>
</dbReference>
<dbReference type="InterPro" id="IPR027381">
    <property type="entry name" value="LytR/CpsA/Psr_C"/>
</dbReference>
<dbReference type="STRING" id="1737425.GCA_900049755_00519"/>
<feature type="compositionally biased region" description="Basic and acidic residues" evidence="2">
    <location>
        <begin position="21"/>
        <end position="35"/>
    </location>
</feature>
<feature type="domain" description="Cell envelope-related transcriptional attenuator" evidence="4">
    <location>
        <begin position="199"/>
        <end position="374"/>
    </location>
</feature>
<evidence type="ECO:0000256" key="3">
    <source>
        <dbReference type="SAM" id="Phobius"/>
    </source>
</evidence>
<dbReference type="KEGG" id="cpre:Csp1_07740"/>
<protein>
    <submittedName>
        <fullName evidence="6">Transcriptional regulator LytR</fullName>
    </submittedName>
</protein>
<feature type="transmembrane region" description="Helical" evidence="3">
    <location>
        <begin position="120"/>
        <end position="140"/>
    </location>
</feature>
<dbReference type="PANTHER" id="PTHR33392:SF6">
    <property type="entry name" value="POLYISOPRENYL-TEICHOIC ACID--PEPTIDOGLYCAN TEICHOIC ACID TRANSFERASE TAGU"/>
    <property type="match status" value="1"/>
</dbReference>
<proteinExistence type="inferred from homology"/>
<organism evidence="6 7">
    <name type="scientific">Corynebacterium provencense</name>
    <dbReference type="NCBI Taxonomy" id="1737425"/>
    <lineage>
        <taxon>Bacteria</taxon>
        <taxon>Bacillati</taxon>
        <taxon>Actinomycetota</taxon>
        <taxon>Actinomycetes</taxon>
        <taxon>Mycobacteriales</taxon>
        <taxon>Corynebacteriaceae</taxon>
        <taxon>Corynebacterium</taxon>
    </lineage>
</organism>
<feature type="region of interest" description="Disordered" evidence="2">
    <location>
        <begin position="1"/>
        <end position="114"/>
    </location>
</feature>
<dbReference type="Pfam" id="PF13399">
    <property type="entry name" value="LytR_C"/>
    <property type="match status" value="1"/>
</dbReference>
<feature type="compositionally biased region" description="Low complexity" evidence="2">
    <location>
        <begin position="593"/>
        <end position="609"/>
    </location>
</feature>
<reference evidence="7" key="1">
    <citation type="submission" date="2017-11" db="EMBL/GenBank/DDBJ databases">
        <title>Otitis media/interna in a cat caused by the recently described species Corynebacterium provencense.</title>
        <authorList>
            <person name="Kittl S."/>
            <person name="Brodard I."/>
            <person name="Rychener L."/>
            <person name="Jores J."/>
            <person name="Roosje P."/>
            <person name="Gobeli Brawand S."/>
        </authorList>
    </citation>
    <scope>NUCLEOTIDE SEQUENCE [LARGE SCALE GENOMIC DNA]</scope>
    <source>
        <strain evidence="7">17KM38</strain>
    </source>
</reference>
<evidence type="ECO:0000313" key="7">
    <source>
        <dbReference type="Proteomes" id="UP000247696"/>
    </source>
</evidence>
<evidence type="ECO:0000256" key="2">
    <source>
        <dbReference type="SAM" id="MobiDB-lite"/>
    </source>
</evidence>
<dbReference type="OrthoDB" id="9782542at2"/>
<comment type="similarity">
    <text evidence="1">Belongs to the LytR/CpsA/Psr (LCP) family.</text>
</comment>